<gene>
    <name evidence="1" type="ORF">TNCT_147221</name>
</gene>
<evidence type="ECO:0000313" key="2">
    <source>
        <dbReference type="Proteomes" id="UP000887116"/>
    </source>
</evidence>
<reference evidence="1" key="1">
    <citation type="submission" date="2020-07" db="EMBL/GenBank/DDBJ databases">
        <title>Multicomponent nature underlies the extraordinary mechanical properties of spider dragline silk.</title>
        <authorList>
            <person name="Kono N."/>
            <person name="Nakamura H."/>
            <person name="Mori M."/>
            <person name="Yoshida Y."/>
            <person name="Ohtoshi R."/>
            <person name="Malay A.D."/>
            <person name="Moran D.A.P."/>
            <person name="Tomita M."/>
            <person name="Numata K."/>
            <person name="Arakawa K."/>
        </authorList>
    </citation>
    <scope>NUCLEOTIDE SEQUENCE</scope>
</reference>
<name>A0A8X6I949_TRICU</name>
<dbReference type="EMBL" id="BMAO01021243">
    <property type="protein sequence ID" value="GFQ73050.1"/>
    <property type="molecule type" value="Genomic_DNA"/>
</dbReference>
<proteinExistence type="predicted"/>
<evidence type="ECO:0000313" key="1">
    <source>
        <dbReference type="EMBL" id="GFQ73050.1"/>
    </source>
</evidence>
<keyword evidence="2" id="KW-1185">Reference proteome</keyword>
<dbReference type="AlphaFoldDB" id="A0A8X6I949"/>
<comment type="caution">
    <text evidence="1">The sequence shown here is derived from an EMBL/GenBank/DDBJ whole genome shotgun (WGS) entry which is preliminary data.</text>
</comment>
<dbReference type="Proteomes" id="UP000887116">
    <property type="component" value="Unassembled WGS sequence"/>
</dbReference>
<accession>A0A8X6I949</accession>
<protein>
    <submittedName>
        <fullName evidence="1">Uncharacterized protein</fullName>
    </submittedName>
</protein>
<organism evidence="1 2">
    <name type="scientific">Trichonephila clavata</name>
    <name type="common">Joro spider</name>
    <name type="synonym">Nephila clavata</name>
    <dbReference type="NCBI Taxonomy" id="2740835"/>
    <lineage>
        <taxon>Eukaryota</taxon>
        <taxon>Metazoa</taxon>
        <taxon>Ecdysozoa</taxon>
        <taxon>Arthropoda</taxon>
        <taxon>Chelicerata</taxon>
        <taxon>Arachnida</taxon>
        <taxon>Araneae</taxon>
        <taxon>Araneomorphae</taxon>
        <taxon>Entelegynae</taxon>
        <taxon>Araneoidea</taxon>
        <taxon>Nephilidae</taxon>
        <taxon>Trichonephila</taxon>
    </lineage>
</organism>
<sequence>MNGEKGLASPIYLSLPDPQTGVGEWKSVTSGSGACNEELEREIEKKAIFEKSVDKEHPLVSSAVPGRKRLHGGLPLRADHLLQDPEPYGKRVPWDLSCGYIGLSKKNNNEWASGID</sequence>